<reference evidence="1 2" key="1">
    <citation type="submission" date="2021-06" db="EMBL/GenBank/DDBJ databases">
        <title>Caerostris extrusa draft genome.</title>
        <authorList>
            <person name="Kono N."/>
            <person name="Arakawa K."/>
        </authorList>
    </citation>
    <scope>NUCLEOTIDE SEQUENCE [LARGE SCALE GENOMIC DNA]</scope>
</reference>
<name>A0AAV4XZ65_CAEEX</name>
<comment type="caution">
    <text evidence="1">The sequence shown here is derived from an EMBL/GenBank/DDBJ whole genome shotgun (WGS) entry which is preliminary data.</text>
</comment>
<sequence length="125" mass="14127">MYGRIGNLIFNSSIMFTKFNLLNCLSKPEVCGNRRSSHLNSLTVGLGKRARCSPDHLCIWPPWTPSPPLIDNPAWVCRWRHFNSPPSCAANLLSFQLTSGKFPHNMSIQPPRSRLHLTTNLHGFT</sequence>
<dbReference type="EMBL" id="BPLR01001112">
    <property type="protein sequence ID" value="GIZ00060.1"/>
    <property type="molecule type" value="Genomic_DNA"/>
</dbReference>
<accession>A0AAV4XZ65</accession>
<keyword evidence="2" id="KW-1185">Reference proteome</keyword>
<dbReference type="AlphaFoldDB" id="A0AAV4XZ65"/>
<protein>
    <submittedName>
        <fullName evidence="1">Uncharacterized protein</fullName>
    </submittedName>
</protein>
<proteinExistence type="predicted"/>
<gene>
    <name evidence="1" type="ORF">CEXT_305831</name>
</gene>
<evidence type="ECO:0000313" key="1">
    <source>
        <dbReference type="EMBL" id="GIZ00060.1"/>
    </source>
</evidence>
<dbReference type="Proteomes" id="UP001054945">
    <property type="component" value="Unassembled WGS sequence"/>
</dbReference>
<organism evidence="1 2">
    <name type="scientific">Caerostris extrusa</name>
    <name type="common">Bark spider</name>
    <name type="synonym">Caerostris bankana</name>
    <dbReference type="NCBI Taxonomy" id="172846"/>
    <lineage>
        <taxon>Eukaryota</taxon>
        <taxon>Metazoa</taxon>
        <taxon>Ecdysozoa</taxon>
        <taxon>Arthropoda</taxon>
        <taxon>Chelicerata</taxon>
        <taxon>Arachnida</taxon>
        <taxon>Araneae</taxon>
        <taxon>Araneomorphae</taxon>
        <taxon>Entelegynae</taxon>
        <taxon>Araneoidea</taxon>
        <taxon>Araneidae</taxon>
        <taxon>Caerostris</taxon>
    </lineage>
</organism>
<evidence type="ECO:0000313" key="2">
    <source>
        <dbReference type="Proteomes" id="UP001054945"/>
    </source>
</evidence>